<evidence type="ECO:0000313" key="2">
    <source>
        <dbReference type="EMBL" id="KAG7298065.1"/>
    </source>
</evidence>
<accession>A0ABQ7Q012</accession>
<organism evidence="2 3">
    <name type="scientific">Plutella xylostella</name>
    <name type="common">Diamondback moth</name>
    <name type="synonym">Plutella maculipennis</name>
    <dbReference type="NCBI Taxonomy" id="51655"/>
    <lineage>
        <taxon>Eukaryota</taxon>
        <taxon>Metazoa</taxon>
        <taxon>Ecdysozoa</taxon>
        <taxon>Arthropoda</taxon>
        <taxon>Hexapoda</taxon>
        <taxon>Insecta</taxon>
        <taxon>Pterygota</taxon>
        <taxon>Neoptera</taxon>
        <taxon>Endopterygota</taxon>
        <taxon>Lepidoptera</taxon>
        <taxon>Glossata</taxon>
        <taxon>Ditrysia</taxon>
        <taxon>Yponomeutoidea</taxon>
        <taxon>Plutellidae</taxon>
        <taxon>Plutella</taxon>
    </lineage>
</organism>
<gene>
    <name evidence="2" type="ORF">JYU34_018835</name>
</gene>
<dbReference type="Proteomes" id="UP000823941">
    <property type="component" value="Chromosome 25"/>
</dbReference>
<feature type="compositionally biased region" description="Basic and acidic residues" evidence="1">
    <location>
        <begin position="97"/>
        <end position="115"/>
    </location>
</feature>
<evidence type="ECO:0000313" key="3">
    <source>
        <dbReference type="Proteomes" id="UP000823941"/>
    </source>
</evidence>
<evidence type="ECO:0000256" key="1">
    <source>
        <dbReference type="SAM" id="MobiDB-lite"/>
    </source>
</evidence>
<keyword evidence="3" id="KW-1185">Reference proteome</keyword>
<comment type="caution">
    <text evidence="2">The sequence shown here is derived from an EMBL/GenBank/DDBJ whole genome shotgun (WGS) entry which is preliminary data.</text>
</comment>
<name>A0ABQ7Q012_PLUXY</name>
<sequence>MNQSPSDTKCDVTRLTDIERKFVDILGECRASTSRGLSHSSGDYDGGRCSSRCSCLRQAYDNRPCLIVDSATRLHKTKWQSFKNLFRIRGKCLKGCNKKDKKDKDKSGVGMKDEEPPVSGLVEKNEVIVKSFSKV</sequence>
<dbReference type="EMBL" id="JAHIBW010000025">
    <property type="protein sequence ID" value="KAG7298065.1"/>
    <property type="molecule type" value="Genomic_DNA"/>
</dbReference>
<feature type="region of interest" description="Disordered" evidence="1">
    <location>
        <begin position="96"/>
        <end position="120"/>
    </location>
</feature>
<reference evidence="2 3" key="1">
    <citation type="submission" date="2021-06" db="EMBL/GenBank/DDBJ databases">
        <title>A haploid diamondback moth (Plutella xylostella L.) genome assembly resolves 31 chromosomes and identifies a diamide resistance mutation.</title>
        <authorList>
            <person name="Ward C.M."/>
            <person name="Perry K.D."/>
            <person name="Baker G."/>
            <person name="Powis K."/>
            <person name="Heckel D.G."/>
            <person name="Baxter S.W."/>
        </authorList>
    </citation>
    <scope>NUCLEOTIDE SEQUENCE [LARGE SCALE GENOMIC DNA]</scope>
    <source>
        <strain evidence="2 3">LV</strain>
        <tissue evidence="2">Single pupa</tissue>
    </source>
</reference>
<protein>
    <submittedName>
        <fullName evidence="2">Uncharacterized protein</fullName>
    </submittedName>
</protein>
<proteinExistence type="predicted"/>